<dbReference type="EC" id="2.4.99.28" evidence="16"/>
<evidence type="ECO:0000313" key="18">
    <source>
        <dbReference type="EMBL" id="MFC6669557.1"/>
    </source>
</evidence>
<evidence type="ECO:0000256" key="4">
    <source>
        <dbReference type="ARBA" id="ARBA00022618"/>
    </source>
</evidence>
<dbReference type="InterPro" id="IPR001182">
    <property type="entry name" value="FtsW/RodA"/>
</dbReference>
<dbReference type="RefSeq" id="WP_379908111.1">
    <property type="nucleotide sequence ID" value="NZ_JBHSWE010000001.1"/>
</dbReference>
<keyword evidence="19" id="KW-1185">Reference proteome</keyword>
<feature type="transmembrane region" description="Helical" evidence="16">
    <location>
        <begin position="86"/>
        <end position="105"/>
    </location>
</feature>
<evidence type="ECO:0000256" key="1">
    <source>
        <dbReference type="ARBA" id="ARBA00004651"/>
    </source>
</evidence>
<evidence type="ECO:0000256" key="8">
    <source>
        <dbReference type="ARBA" id="ARBA00022960"/>
    </source>
</evidence>
<keyword evidence="7 16" id="KW-0812">Transmembrane</keyword>
<feature type="transmembrane region" description="Helical" evidence="16">
    <location>
        <begin position="177"/>
        <end position="194"/>
    </location>
</feature>
<comment type="function">
    <text evidence="16">Peptidoglycan polymerase that is essential for cell division.</text>
</comment>
<dbReference type="PANTHER" id="PTHR30474">
    <property type="entry name" value="CELL CYCLE PROTEIN"/>
    <property type="match status" value="1"/>
</dbReference>
<dbReference type="InterPro" id="IPR018365">
    <property type="entry name" value="Cell_cycle_FtsW-rel_CS"/>
</dbReference>
<evidence type="ECO:0000256" key="17">
    <source>
        <dbReference type="SAM" id="MobiDB-lite"/>
    </source>
</evidence>
<evidence type="ECO:0000256" key="6">
    <source>
        <dbReference type="ARBA" id="ARBA00022679"/>
    </source>
</evidence>
<feature type="transmembrane region" description="Helical" evidence="16">
    <location>
        <begin position="125"/>
        <end position="142"/>
    </location>
</feature>
<feature type="transmembrane region" description="Helical" evidence="16">
    <location>
        <begin position="351"/>
        <end position="371"/>
    </location>
</feature>
<feature type="transmembrane region" description="Helical" evidence="16">
    <location>
        <begin position="53"/>
        <end position="74"/>
    </location>
</feature>
<keyword evidence="13 16" id="KW-0961">Cell wall biogenesis/degradation</keyword>
<dbReference type="PANTHER" id="PTHR30474:SF2">
    <property type="entry name" value="PEPTIDOGLYCAN GLYCOSYLTRANSFERASE FTSW-RELATED"/>
    <property type="match status" value="1"/>
</dbReference>
<evidence type="ECO:0000313" key="19">
    <source>
        <dbReference type="Proteomes" id="UP001596422"/>
    </source>
</evidence>
<name>A0ABW1ZWG4_9GAMM</name>
<keyword evidence="16" id="KW-0997">Cell inner membrane</keyword>
<comment type="caution">
    <text evidence="18">The sequence shown here is derived from an EMBL/GenBank/DDBJ whole genome shotgun (WGS) entry which is preliminary data.</text>
</comment>
<dbReference type="PROSITE" id="PS00428">
    <property type="entry name" value="FTSW_RODA_SPOVE"/>
    <property type="match status" value="1"/>
</dbReference>
<evidence type="ECO:0000256" key="16">
    <source>
        <dbReference type="HAMAP-Rule" id="MF_00913"/>
    </source>
</evidence>
<protein>
    <recommendedName>
        <fullName evidence="16">Probable peptidoglycan glycosyltransferase FtsW</fullName>
        <shortName evidence="16">PGT</shortName>
        <ecNumber evidence="16">2.4.99.28</ecNumber>
    </recommendedName>
    <alternativeName>
        <fullName evidence="16">Cell division protein FtsW</fullName>
    </alternativeName>
    <alternativeName>
        <fullName evidence="16">Cell wall polymerase</fullName>
    </alternativeName>
    <alternativeName>
        <fullName evidence="16">Peptidoglycan polymerase</fullName>
        <shortName evidence="16">PG polymerase</shortName>
    </alternativeName>
</protein>
<organism evidence="18 19">
    <name type="scientific">Marinobacterium aestuariivivens</name>
    <dbReference type="NCBI Taxonomy" id="1698799"/>
    <lineage>
        <taxon>Bacteria</taxon>
        <taxon>Pseudomonadati</taxon>
        <taxon>Pseudomonadota</taxon>
        <taxon>Gammaproteobacteria</taxon>
        <taxon>Oceanospirillales</taxon>
        <taxon>Oceanospirillaceae</taxon>
        <taxon>Marinobacterium</taxon>
    </lineage>
</organism>
<dbReference type="EMBL" id="JBHSWE010000001">
    <property type="protein sequence ID" value="MFC6669557.1"/>
    <property type="molecule type" value="Genomic_DNA"/>
</dbReference>
<comment type="subcellular location">
    <subcellularLocation>
        <location evidence="16">Cell inner membrane</location>
        <topology evidence="16">Multi-pass membrane protein</topology>
    </subcellularLocation>
    <subcellularLocation>
        <location evidence="1">Cell membrane</location>
        <topology evidence="1">Multi-pass membrane protein</topology>
    </subcellularLocation>
    <text evidence="16">Localizes to the division septum.</text>
</comment>
<feature type="transmembrane region" description="Helical" evidence="16">
    <location>
        <begin position="21"/>
        <end position="41"/>
    </location>
</feature>
<keyword evidence="12 16" id="KW-0131">Cell cycle</keyword>
<feature type="transmembrane region" description="Helical" evidence="16">
    <location>
        <begin position="284"/>
        <end position="305"/>
    </location>
</feature>
<feature type="compositionally biased region" description="Basic residues" evidence="17">
    <location>
        <begin position="392"/>
        <end position="401"/>
    </location>
</feature>
<sequence length="408" mass="44605">MIRRYWRSWQPIQPGTIPFDPWLLLAAVCLVLIGFVMITSASMDVAAERYGGAFFFSIRHGVFMVLALITAVVVSRIPVSVWHRFGPHLLLVGAVLLVLVLVPGIGREVNGSRRWIGLGPVNLQASELAKFFMVLYLSGYLVRRLSEVRNSWSGVIKPTLPLALLVCLLIMEPDYGAAVVLMGTVMGMIFLGGMRFGQFLLVLAVACGLVALLAIAQPYRMERLKSFQDPWADPFGAGYQLSQAQIAFGRGDWFGTGLGNSVQKLFYLPEAHTDFVFSVLAEEFGLIGALLVIALYVVLVTRIFLIGRQAEKQKAFFMAYAAYGFGFIFAGQALINIGVNVGALPTKGLTLPLLSYGGSSLLVCAAMIAIVQRIDYELKCQRFGAAGAGRKAGNRSRRKGSVPREQRT</sequence>
<evidence type="ECO:0000256" key="3">
    <source>
        <dbReference type="ARBA" id="ARBA00022475"/>
    </source>
</evidence>
<accession>A0ABW1ZWG4</accession>
<reference evidence="19" key="1">
    <citation type="journal article" date="2019" name="Int. J. Syst. Evol. Microbiol.">
        <title>The Global Catalogue of Microorganisms (GCM) 10K type strain sequencing project: providing services to taxonomists for standard genome sequencing and annotation.</title>
        <authorList>
            <consortium name="The Broad Institute Genomics Platform"/>
            <consortium name="The Broad Institute Genome Sequencing Center for Infectious Disease"/>
            <person name="Wu L."/>
            <person name="Ma J."/>
        </authorList>
    </citation>
    <scope>NUCLEOTIDE SEQUENCE [LARGE SCALE GENOMIC DNA]</scope>
    <source>
        <strain evidence="19">NBRC 111756</strain>
    </source>
</reference>
<comment type="similarity">
    <text evidence="14 16">Belongs to the SEDS family. FtsW subfamily.</text>
</comment>
<proteinExistence type="inferred from homology"/>
<keyword evidence="11 16" id="KW-0472">Membrane</keyword>
<feature type="transmembrane region" description="Helical" evidence="16">
    <location>
        <begin position="154"/>
        <end position="171"/>
    </location>
</feature>
<keyword evidence="6 16" id="KW-0808">Transferase</keyword>
<evidence type="ECO:0000256" key="14">
    <source>
        <dbReference type="ARBA" id="ARBA00038053"/>
    </source>
</evidence>
<dbReference type="InterPro" id="IPR013437">
    <property type="entry name" value="FtsW"/>
</dbReference>
<evidence type="ECO:0000256" key="12">
    <source>
        <dbReference type="ARBA" id="ARBA00023306"/>
    </source>
</evidence>
<feature type="transmembrane region" description="Helical" evidence="16">
    <location>
        <begin position="317"/>
        <end position="339"/>
    </location>
</feature>
<dbReference type="Proteomes" id="UP001596422">
    <property type="component" value="Unassembled WGS sequence"/>
</dbReference>
<evidence type="ECO:0000256" key="15">
    <source>
        <dbReference type="ARBA" id="ARBA00049902"/>
    </source>
</evidence>
<feature type="transmembrane region" description="Helical" evidence="16">
    <location>
        <begin position="199"/>
        <end position="219"/>
    </location>
</feature>
<evidence type="ECO:0000256" key="11">
    <source>
        <dbReference type="ARBA" id="ARBA00023136"/>
    </source>
</evidence>
<comment type="catalytic activity">
    <reaction evidence="15 16">
        <text>[GlcNAc-(1-&gt;4)-Mur2Ac(oyl-L-Ala-gamma-D-Glu-L-Lys-D-Ala-D-Ala)](n)-di-trans,octa-cis-undecaprenyl diphosphate + beta-D-GlcNAc-(1-&gt;4)-Mur2Ac(oyl-L-Ala-gamma-D-Glu-L-Lys-D-Ala-D-Ala)-di-trans,octa-cis-undecaprenyl diphosphate = [GlcNAc-(1-&gt;4)-Mur2Ac(oyl-L-Ala-gamma-D-Glu-L-Lys-D-Ala-D-Ala)](n+1)-di-trans,octa-cis-undecaprenyl diphosphate + di-trans,octa-cis-undecaprenyl diphosphate + H(+)</text>
        <dbReference type="Rhea" id="RHEA:23708"/>
        <dbReference type="Rhea" id="RHEA-COMP:9602"/>
        <dbReference type="Rhea" id="RHEA-COMP:9603"/>
        <dbReference type="ChEBI" id="CHEBI:15378"/>
        <dbReference type="ChEBI" id="CHEBI:58405"/>
        <dbReference type="ChEBI" id="CHEBI:60033"/>
        <dbReference type="ChEBI" id="CHEBI:78435"/>
        <dbReference type="EC" id="2.4.99.28"/>
    </reaction>
</comment>
<keyword evidence="10 16" id="KW-1133">Transmembrane helix</keyword>
<evidence type="ECO:0000256" key="9">
    <source>
        <dbReference type="ARBA" id="ARBA00022984"/>
    </source>
</evidence>
<evidence type="ECO:0000256" key="10">
    <source>
        <dbReference type="ARBA" id="ARBA00022989"/>
    </source>
</evidence>
<keyword evidence="4 16" id="KW-0132">Cell division</keyword>
<gene>
    <name evidence="16 18" type="primary">ftsW</name>
    <name evidence="18" type="ORF">ACFQDL_05190</name>
</gene>
<dbReference type="Pfam" id="PF01098">
    <property type="entry name" value="FTSW_RODA_SPOVE"/>
    <property type="match status" value="1"/>
</dbReference>
<comment type="pathway">
    <text evidence="2 16">Cell wall biogenesis; peptidoglycan biosynthesis.</text>
</comment>
<evidence type="ECO:0000256" key="5">
    <source>
        <dbReference type="ARBA" id="ARBA00022676"/>
    </source>
</evidence>
<evidence type="ECO:0000256" key="7">
    <source>
        <dbReference type="ARBA" id="ARBA00022692"/>
    </source>
</evidence>
<keyword evidence="9 16" id="KW-0573">Peptidoglycan synthesis</keyword>
<dbReference type="NCBIfam" id="TIGR02614">
    <property type="entry name" value="ftsW"/>
    <property type="match status" value="1"/>
</dbReference>
<keyword evidence="3 16" id="KW-1003">Cell membrane</keyword>
<evidence type="ECO:0000256" key="2">
    <source>
        <dbReference type="ARBA" id="ARBA00004752"/>
    </source>
</evidence>
<dbReference type="HAMAP" id="MF_00913">
    <property type="entry name" value="PGT_FtsW_proteobact"/>
    <property type="match status" value="1"/>
</dbReference>
<keyword evidence="5 16" id="KW-0328">Glycosyltransferase</keyword>
<keyword evidence="8 16" id="KW-0133">Cell shape</keyword>
<feature type="region of interest" description="Disordered" evidence="17">
    <location>
        <begin position="389"/>
        <end position="408"/>
    </location>
</feature>
<evidence type="ECO:0000256" key="13">
    <source>
        <dbReference type="ARBA" id="ARBA00023316"/>
    </source>
</evidence>